<accession>A0A1H6V091</accession>
<feature type="domain" description="AB hydrolase-1" evidence="3">
    <location>
        <begin position="29"/>
        <end position="142"/>
    </location>
</feature>
<name>A0A1H6V091_9PSED</name>
<protein>
    <submittedName>
        <fullName evidence="4">Pimeloyl-ACP methyl ester carboxylesterase</fullName>
    </submittedName>
</protein>
<sequence length="287" mass="31060">MSVHIEEIRLNLPHIELAAHLYGPEDGQPVLALHGWLDNAMSFARLAPQLDGLRIVALDLAGHGHSGHRPPGANYPLWDYALDALLVAEQLGWQRFSLLGHSLGASVAMLLAAALPERVERLALIDGLLPLTHEPEQAPQQLGEALKAQLALPGKRKPVYASVERAVEARLHGGYPLSREAAELLASRGLMPQAGGYTWRSDPRLTLPSPLRMSRAHVEACVRALRCPVSLVLAEEGIPVRHPQSMALIEDLPITLHRLPGGHHLHLDDEAGASAVADCFKPLFAAP</sequence>
<dbReference type="PANTHER" id="PTHR43798">
    <property type="entry name" value="MONOACYLGLYCEROL LIPASE"/>
    <property type="match status" value="1"/>
</dbReference>
<dbReference type="InterPro" id="IPR050266">
    <property type="entry name" value="AB_hydrolase_sf"/>
</dbReference>
<evidence type="ECO:0000256" key="2">
    <source>
        <dbReference type="ARBA" id="ARBA00022801"/>
    </source>
</evidence>
<dbReference type="Proteomes" id="UP000242930">
    <property type="component" value="Unassembled WGS sequence"/>
</dbReference>
<dbReference type="PRINTS" id="PR00111">
    <property type="entry name" value="ABHYDROLASE"/>
</dbReference>
<dbReference type="PANTHER" id="PTHR43798:SF14">
    <property type="entry name" value="SERINE HYDROLASE-LIKE PROTEIN DDB_G0286239"/>
    <property type="match status" value="1"/>
</dbReference>
<dbReference type="RefSeq" id="WP_090308102.1">
    <property type="nucleotide sequence ID" value="NZ_FNZE01000003.1"/>
</dbReference>
<evidence type="ECO:0000313" key="4">
    <source>
        <dbReference type="EMBL" id="SEI96344.1"/>
    </source>
</evidence>
<dbReference type="GO" id="GO:0016787">
    <property type="term" value="F:hydrolase activity"/>
    <property type="evidence" value="ECO:0007669"/>
    <property type="project" value="UniProtKB-KW"/>
</dbReference>
<keyword evidence="2" id="KW-0378">Hydrolase</keyword>
<proteinExistence type="inferred from homology"/>
<reference evidence="5" key="1">
    <citation type="submission" date="2016-10" db="EMBL/GenBank/DDBJ databases">
        <authorList>
            <person name="Varghese N."/>
            <person name="Submissions S."/>
        </authorList>
    </citation>
    <scope>NUCLEOTIDE SEQUENCE [LARGE SCALE GENOMIC DNA]</scope>
    <source>
        <strain evidence="5">LMG 25967</strain>
    </source>
</reference>
<dbReference type="EMBL" id="FNZE01000003">
    <property type="protein sequence ID" value="SEI96344.1"/>
    <property type="molecule type" value="Genomic_DNA"/>
</dbReference>
<gene>
    <name evidence="4" type="ORF">SAMN05216201_103270</name>
</gene>
<organism evidence="4 5">
    <name type="scientific">Pseudomonas linyingensis</name>
    <dbReference type="NCBI Taxonomy" id="915471"/>
    <lineage>
        <taxon>Bacteria</taxon>
        <taxon>Pseudomonadati</taxon>
        <taxon>Pseudomonadota</taxon>
        <taxon>Gammaproteobacteria</taxon>
        <taxon>Pseudomonadales</taxon>
        <taxon>Pseudomonadaceae</taxon>
        <taxon>Pseudomonas</taxon>
    </lineage>
</organism>
<dbReference type="Gene3D" id="3.40.50.1820">
    <property type="entry name" value="alpha/beta hydrolase"/>
    <property type="match status" value="1"/>
</dbReference>
<dbReference type="SUPFAM" id="SSF53474">
    <property type="entry name" value="alpha/beta-Hydrolases"/>
    <property type="match status" value="1"/>
</dbReference>
<comment type="similarity">
    <text evidence="1">Belongs to the AB hydrolase superfamily.</text>
</comment>
<dbReference type="AlphaFoldDB" id="A0A1H6V091"/>
<evidence type="ECO:0000256" key="1">
    <source>
        <dbReference type="ARBA" id="ARBA00008645"/>
    </source>
</evidence>
<dbReference type="GO" id="GO:0016020">
    <property type="term" value="C:membrane"/>
    <property type="evidence" value="ECO:0007669"/>
    <property type="project" value="TreeGrafter"/>
</dbReference>
<dbReference type="STRING" id="915471.SAMN05216201_103270"/>
<dbReference type="Pfam" id="PF00561">
    <property type="entry name" value="Abhydrolase_1"/>
    <property type="match status" value="1"/>
</dbReference>
<dbReference type="InterPro" id="IPR000073">
    <property type="entry name" value="AB_hydrolase_1"/>
</dbReference>
<keyword evidence="5" id="KW-1185">Reference proteome</keyword>
<dbReference type="InterPro" id="IPR029058">
    <property type="entry name" value="AB_hydrolase_fold"/>
</dbReference>
<evidence type="ECO:0000259" key="3">
    <source>
        <dbReference type="Pfam" id="PF00561"/>
    </source>
</evidence>
<dbReference type="OrthoDB" id="149912at2"/>
<evidence type="ECO:0000313" key="5">
    <source>
        <dbReference type="Proteomes" id="UP000242930"/>
    </source>
</evidence>